<dbReference type="STRING" id="400055.SAMN04490243_0516"/>
<dbReference type="Gene3D" id="2.40.160.20">
    <property type="match status" value="1"/>
</dbReference>
<protein>
    <submittedName>
        <fullName evidence="1">Lipid A 3-O-deacylase (PagL)</fullName>
    </submittedName>
</protein>
<name>A0A1I6FRM5_9FLAO</name>
<organism evidence="1 2">
    <name type="scientific">Robiginitalea myxolifaciens</name>
    <dbReference type="NCBI Taxonomy" id="400055"/>
    <lineage>
        <taxon>Bacteria</taxon>
        <taxon>Pseudomonadati</taxon>
        <taxon>Bacteroidota</taxon>
        <taxon>Flavobacteriia</taxon>
        <taxon>Flavobacteriales</taxon>
        <taxon>Flavobacteriaceae</taxon>
        <taxon>Robiginitalea</taxon>
    </lineage>
</organism>
<dbReference type="EMBL" id="FOYQ01000001">
    <property type="protein sequence ID" value="SFR32589.1"/>
    <property type="molecule type" value="Genomic_DNA"/>
</dbReference>
<keyword evidence="2" id="KW-1185">Reference proteome</keyword>
<evidence type="ECO:0000313" key="1">
    <source>
        <dbReference type="EMBL" id="SFR32589.1"/>
    </source>
</evidence>
<evidence type="ECO:0000313" key="2">
    <source>
        <dbReference type="Proteomes" id="UP000199534"/>
    </source>
</evidence>
<gene>
    <name evidence="1" type="ORF">SAMN04490243_0516</name>
</gene>
<proteinExistence type="predicted"/>
<dbReference type="Pfam" id="PF09411">
    <property type="entry name" value="PagL"/>
    <property type="match status" value="1"/>
</dbReference>
<accession>A0A1I6FRM5</accession>
<reference evidence="1 2" key="1">
    <citation type="submission" date="2016-10" db="EMBL/GenBank/DDBJ databases">
        <authorList>
            <person name="de Groot N.N."/>
        </authorList>
    </citation>
    <scope>NUCLEOTIDE SEQUENCE [LARGE SCALE GENOMIC DNA]</scope>
    <source>
        <strain evidence="1 2">DSM 21019</strain>
    </source>
</reference>
<dbReference type="Proteomes" id="UP000199534">
    <property type="component" value="Unassembled WGS sequence"/>
</dbReference>
<sequence length="370" mass="41950">MMRGIWLGLLCLVPGFLLSQELPGSDPQGRDSFLDFTPFYGSVILHNTDISHLITNHPRGFILGWNTRTYGEEAWQSDFGYPDKGLSLVYQDMGNPVLGELISLYAHYNFYFFQRQFQLRIGQGIAYATNPYDRETNFRNNAYGSRLLSSTYLMAQYAKDRIWGKLGMQAGISLIHYSNANVKAPNTSTNTFAFSLGLRYDLGQEEKPEYQEQPYNPLPDKYMFNLVFRTGINESDVIGSGQFPFYIASAYGGMRIGRKSTLQLGADFFASNFLKELIQFQATSFPELDVDPDTDFKRVGLFLGHELAMGKLGIVTQFGYYVYYPFDFEGRTYNRVGIKRYFGQKLFAGLSLKSHGAKAEAVELGIGIRL</sequence>
<dbReference type="AlphaFoldDB" id="A0A1I6FRM5"/>
<dbReference type="InterPro" id="IPR018550">
    <property type="entry name" value="Lipid-A_deacylase-rel"/>
</dbReference>